<reference evidence="2 3" key="1">
    <citation type="submission" date="2017-07" db="EMBL/GenBank/DDBJ databases">
        <title>Amycolatopsis antarcticus sp. nov., isolated from the surface of an Antarcticus brown macroalga.</title>
        <authorList>
            <person name="Wang J."/>
            <person name="Leiva S."/>
            <person name="Huang J."/>
            <person name="Huang Y."/>
        </authorList>
    </citation>
    <scope>NUCLEOTIDE SEQUENCE [LARGE SCALE GENOMIC DNA]</scope>
    <source>
        <strain evidence="2 3">AU-G6</strain>
    </source>
</reference>
<sequence>MDIQSSHKPHLNTDFASWAKSPLSHPNGNECVEVAFSDNAVGMRDSRKPDGAVLVFDHAEWDAFVAAVESGFFRRQ</sequence>
<gene>
    <name evidence="2" type="ORF">CFN78_23925</name>
</gene>
<accession>A0A263CXK6</accession>
<evidence type="ECO:0000313" key="2">
    <source>
        <dbReference type="EMBL" id="OZM70719.1"/>
    </source>
</evidence>
<keyword evidence="3" id="KW-1185">Reference proteome</keyword>
<dbReference type="EMBL" id="NKYE01000018">
    <property type="protein sequence ID" value="OZM70719.1"/>
    <property type="molecule type" value="Genomic_DNA"/>
</dbReference>
<feature type="domain" description="DUF397" evidence="1">
    <location>
        <begin position="16"/>
        <end position="68"/>
    </location>
</feature>
<evidence type="ECO:0000259" key="1">
    <source>
        <dbReference type="Pfam" id="PF04149"/>
    </source>
</evidence>
<dbReference type="AlphaFoldDB" id="A0A263CXK6"/>
<dbReference type="Proteomes" id="UP000242444">
    <property type="component" value="Unassembled WGS sequence"/>
</dbReference>
<dbReference type="InParanoid" id="A0A263CXK6"/>
<comment type="caution">
    <text evidence="2">The sequence shown here is derived from an EMBL/GenBank/DDBJ whole genome shotgun (WGS) entry which is preliminary data.</text>
</comment>
<protein>
    <submittedName>
        <fullName evidence="2">DUF397 domain-containing protein</fullName>
    </submittedName>
</protein>
<name>A0A263CXK6_9PSEU</name>
<proteinExistence type="predicted"/>
<dbReference type="RefSeq" id="WP_094865157.1">
    <property type="nucleotide sequence ID" value="NZ_NKYE01000018.1"/>
</dbReference>
<evidence type="ECO:0000313" key="3">
    <source>
        <dbReference type="Proteomes" id="UP000242444"/>
    </source>
</evidence>
<dbReference type="InterPro" id="IPR007278">
    <property type="entry name" value="DUF397"/>
</dbReference>
<organism evidence="2 3">
    <name type="scientific">Amycolatopsis antarctica</name>
    <dbReference type="NCBI Taxonomy" id="1854586"/>
    <lineage>
        <taxon>Bacteria</taxon>
        <taxon>Bacillati</taxon>
        <taxon>Actinomycetota</taxon>
        <taxon>Actinomycetes</taxon>
        <taxon>Pseudonocardiales</taxon>
        <taxon>Pseudonocardiaceae</taxon>
        <taxon>Amycolatopsis</taxon>
    </lineage>
</organism>
<dbReference type="OrthoDB" id="4299240at2"/>
<dbReference type="Pfam" id="PF04149">
    <property type="entry name" value="DUF397"/>
    <property type="match status" value="1"/>
</dbReference>